<feature type="compositionally biased region" description="Low complexity" evidence="3">
    <location>
        <begin position="364"/>
        <end position="377"/>
    </location>
</feature>
<feature type="transmembrane region" description="Helical" evidence="4">
    <location>
        <begin position="789"/>
        <end position="807"/>
    </location>
</feature>
<dbReference type="PANTHER" id="PTHR43702">
    <property type="entry name" value="L-FUCOSE-PROTON SYMPORTER"/>
    <property type="match status" value="1"/>
</dbReference>
<dbReference type="GO" id="GO:0005886">
    <property type="term" value="C:plasma membrane"/>
    <property type="evidence" value="ECO:0007669"/>
    <property type="project" value="UniProtKB-SubCell"/>
</dbReference>
<dbReference type="AlphaFoldDB" id="A0AA48L3N6"/>
<dbReference type="KEGG" id="ccac:CcaHIS019_0401820"/>
<accession>A0AA48L3N6</accession>
<feature type="compositionally biased region" description="Polar residues" evidence="3">
    <location>
        <begin position="940"/>
        <end position="957"/>
    </location>
</feature>
<comment type="subcellular location">
    <subcellularLocation>
        <location evidence="1">Cell inner membrane</location>
        <topology evidence="1">Multi-pass membrane protein</topology>
    </subcellularLocation>
</comment>
<dbReference type="Gene3D" id="1.20.1250.20">
    <property type="entry name" value="MFS general substrate transporter like domains"/>
    <property type="match status" value="2"/>
</dbReference>
<feature type="transmembrane region" description="Helical" evidence="4">
    <location>
        <begin position="630"/>
        <end position="647"/>
    </location>
</feature>
<keyword evidence="4" id="KW-0812">Transmembrane</keyword>
<keyword evidence="4" id="KW-0472">Membrane</keyword>
<sequence>MPLADRSGSVLVVSAVFLGIATLFTVLRCISKFGIRKRVDTDDLVTILAWLFTAALCISIIFGATVGVGKPDALILDEWRGPLKKAVYVYPMFYNLSSMLAKTATLLLYIRMASAHPFLRYASYVVLAIVDVAGIVLVFLNIFQCRPIAAAWRNDIQGKCYDNVTLFLSSAPVNILSDIAILMLPLPIITELRMERRAKIGLVMTFMCGVFVAAVDVVRIAYLQISLREQIQIGTDHVSANTRPINFYWYTAWGLMWSAIECCVRLCCTCALVLKPLLQRIRERGRQINSHNNSPNNLSRGAVGDSGEHVHFHDATDAASPGIDFGAFKEPHSPRNLPLQAILETSPDVPDEDTMDIMAFFNAGPPAASPPGSSMSTVPPPPDPPSVTSNGHVEMNGNGNGSGLPSSFPNLHKPSSRISHVFGAPLHKQVSRISGRVSAVGALAMLSTPVRWITNDSVPSEYKDQTTQHFFDFVQMGGRKPLTELTAREAWWPVLFVSILFFLWGFSYGLLGNLTSKILQTIATAQGDGATPAPWRELTLQLSYWIGYVIGPLTVGIYVLHKHGFKATFMTGLVLYGCGCMCFWPSSVLASYGGFIVSNILIAIGLSVLEVAANPFIALAGPGELSEARLNFSQGIQAIGGLFSPILAQKGLFSKSFGRDSLFDVQWCYLAVALFVLVLTLVFFYVPLSEATDRELEEETNHRLRAAGIERGATAYWMPARWLVIGAGVFTMCVYIGQQESLSFFWNEYIAEVLPNTDSFWDLQIGHGLFAAGRFIAAGICYAGFTPRLVLNVCCLGTFITTLLAVFLPAGKGAFACVLLAMFFESPVFPTLFATALRGQGKHTKFASVALTTAIGAGALVWMPATYGIERRTREVRTSFILIAVLCGVQMIYPALLAMRPVLRRLVDPRWSRVSSRRVSADTLGSTEKHAHVEVRAASSEDSGSPDMTSATLQMPGSSAPPHGLSMPSARSTVSKVPSGRTTTPPPSRAHSPPAATNAGDDPEFLGLVGDLPEIKM</sequence>
<feature type="compositionally biased region" description="Polar residues" evidence="3">
    <location>
        <begin position="288"/>
        <end position="299"/>
    </location>
</feature>
<dbReference type="InterPro" id="IPR050375">
    <property type="entry name" value="MFS_TsgA-like"/>
</dbReference>
<keyword evidence="4" id="KW-1133">Transmembrane helix</keyword>
<organism evidence="6 7">
    <name type="scientific">Cutaneotrichosporon cavernicola</name>
    <dbReference type="NCBI Taxonomy" id="279322"/>
    <lineage>
        <taxon>Eukaryota</taxon>
        <taxon>Fungi</taxon>
        <taxon>Dikarya</taxon>
        <taxon>Basidiomycota</taxon>
        <taxon>Agaricomycotina</taxon>
        <taxon>Tremellomycetes</taxon>
        <taxon>Trichosporonales</taxon>
        <taxon>Trichosporonaceae</taxon>
        <taxon>Cutaneotrichosporon</taxon>
    </lineage>
</organism>
<dbReference type="PANTHER" id="PTHR43702:SF13">
    <property type="entry name" value="MONOSACCHARIDE TRANSPORTER, PUTATIVE (AFU_ORTHOLOGUE AFUA_4G06630)-RELATED"/>
    <property type="match status" value="1"/>
</dbReference>
<evidence type="ECO:0000313" key="7">
    <source>
        <dbReference type="Proteomes" id="UP001233271"/>
    </source>
</evidence>
<evidence type="ECO:0000256" key="1">
    <source>
        <dbReference type="ARBA" id="ARBA00004429"/>
    </source>
</evidence>
<evidence type="ECO:0000313" key="6">
    <source>
        <dbReference type="EMBL" id="BEI91362.1"/>
    </source>
</evidence>
<feature type="transmembrane region" description="Helical" evidence="4">
    <location>
        <begin position="542"/>
        <end position="560"/>
    </location>
</feature>
<evidence type="ECO:0000259" key="5">
    <source>
        <dbReference type="Pfam" id="PF20684"/>
    </source>
</evidence>
<evidence type="ECO:0000256" key="4">
    <source>
        <dbReference type="SAM" id="Phobius"/>
    </source>
</evidence>
<dbReference type="Proteomes" id="UP001233271">
    <property type="component" value="Chromosome 4"/>
</dbReference>
<feature type="region of interest" description="Disordered" evidence="3">
    <location>
        <begin position="917"/>
        <end position="1017"/>
    </location>
</feature>
<dbReference type="SUPFAM" id="SSF103473">
    <property type="entry name" value="MFS general substrate transporter"/>
    <property type="match status" value="1"/>
</dbReference>
<dbReference type="InterPro" id="IPR036259">
    <property type="entry name" value="MFS_trans_sf"/>
</dbReference>
<dbReference type="Pfam" id="PF07690">
    <property type="entry name" value="MFS_1"/>
    <property type="match status" value="1"/>
</dbReference>
<protein>
    <recommendedName>
        <fullName evidence="5">Rhodopsin domain-containing protein</fullName>
    </recommendedName>
</protein>
<proteinExistence type="predicted"/>
<feature type="transmembrane region" description="Helical" evidence="4">
    <location>
        <begin position="200"/>
        <end position="222"/>
    </location>
</feature>
<dbReference type="GO" id="GO:0022857">
    <property type="term" value="F:transmembrane transporter activity"/>
    <property type="evidence" value="ECO:0007669"/>
    <property type="project" value="InterPro"/>
</dbReference>
<feature type="transmembrane region" description="Helical" evidence="4">
    <location>
        <begin position="813"/>
        <end position="834"/>
    </location>
</feature>
<dbReference type="RefSeq" id="XP_060456627.1">
    <property type="nucleotide sequence ID" value="XM_060599988.1"/>
</dbReference>
<feature type="transmembrane region" description="Helical" evidence="4">
    <location>
        <begin position="567"/>
        <end position="586"/>
    </location>
</feature>
<feature type="region of interest" description="Disordered" evidence="3">
    <location>
        <begin position="364"/>
        <end position="410"/>
    </location>
</feature>
<dbReference type="GeneID" id="85495232"/>
<feature type="transmembrane region" description="Helical" evidence="4">
    <location>
        <begin position="6"/>
        <end position="27"/>
    </location>
</feature>
<dbReference type="InterPro" id="IPR049326">
    <property type="entry name" value="Rhodopsin_dom_fungi"/>
</dbReference>
<feature type="domain" description="Rhodopsin" evidence="5">
    <location>
        <begin position="27"/>
        <end position="280"/>
    </location>
</feature>
<dbReference type="Pfam" id="PF20684">
    <property type="entry name" value="Fung_rhodopsin"/>
    <property type="match status" value="1"/>
</dbReference>
<dbReference type="InterPro" id="IPR011701">
    <property type="entry name" value="MFS"/>
</dbReference>
<feature type="transmembrane region" description="Helical" evidence="4">
    <location>
        <begin position="846"/>
        <end position="867"/>
    </location>
</feature>
<feature type="region of interest" description="Disordered" evidence="3">
    <location>
        <begin position="288"/>
        <end position="307"/>
    </location>
</feature>
<feature type="transmembrane region" description="Helical" evidence="4">
    <location>
        <begin position="720"/>
        <end position="737"/>
    </location>
</feature>
<reference evidence="6" key="1">
    <citation type="journal article" date="2023" name="BMC Genomics">
        <title>Chromosome-level genome assemblies of Cutaneotrichosporon spp. (Trichosporonales, Basidiomycota) reveal imbalanced evolution between nucleotide sequences and chromosome synteny.</title>
        <authorList>
            <person name="Kobayashi Y."/>
            <person name="Kayamori A."/>
            <person name="Aoki K."/>
            <person name="Shiwa Y."/>
            <person name="Matsutani M."/>
            <person name="Fujita N."/>
            <person name="Sugita T."/>
            <person name="Iwasaki W."/>
            <person name="Tanaka N."/>
            <person name="Takashima M."/>
        </authorList>
    </citation>
    <scope>NUCLEOTIDE SEQUENCE</scope>
    <source>
        <strain evidence="6">HIS019</strain>
    </source>
</reference>
<dbReference type="EMBL" id="AP028215">
    <property type="protein sequence ID" value="BEI91362.1"/>
    <property type="molecule type" value="Genomic_DNA"/>
</dbReference>
<evidence type="ECO:0000256" key="2">
    <source>
        <dbReference type="ARBA" id="ARBA00022475"/>
    </source>
</evidence>
<keyword evidence="2" id="KW-1003">Cell membrane</keyword>
<gene>
    <name evidence="6" type="ORF">CcaverHIS019_0401820</name>
</gene>
<evidence type="ECO:0000256" key="3">
    <source>
        <dbReference type="SAM" id="MobiDB-lite"/>
    </source>
</evidence>
<feature type="transmembrane region" description="Helical" evidence="4">
    <location>
        <begin position="47"/>
        <end position="68"/>
    </location>
</feature>
<feature type="transmembrane region" description="Helical" evidence="4">
    <location>
        <begin position="879"/>
        <end position="903"/>
    </location>
</feature>
<feature type="transmembrane region" description="Helical" evidence="4">
    <location>
        <begin position="164"/>
        <end position="188"/>
    </location>
</feature>
<feature type="transmembrane region" description="Helical" evidence="4">
    <location>
        <begin position="490"/>
        <end position="511"/>
    </location>
</feature>
<feature type="transmembrane region" description="Helical" evidence="4">
    <location>
        <begin position="121"/>
        <end position="144"/>
    </location>
</feature>
<feature type="transmembrane region" description="Helical" evidence="4">
    <location>
        <begin position="592"/>
        <end position="618"/>
    </location>
</feature>
<name>A0AA48L3N6_9TREE</name>
<feature type="transmembrane region" description="Helical" evidence="4">
    <location>
        <begin position="667"/>
        <end position="686"/>
    </location>
</feature>
<keyword evidence="7" id="KW-1185">Reference proteome</keyword>